<keyword evidence="2" id="KW-0732">Signal</keyword>
<evidence type="ECO:0000256" key="1">
    <source>
        <dbReference type="SAM" id="Coils"/>
    </source>
</evidence>
<organism evidence="3 4">
    <name type="scientific">Halomonas cibimaris</name>
    <dbReference type="NCBI Taxonomy" id="657012"/>
    <lineage>
        <taxon>Bacteria</taxon>
        <taxon>Pseudomonadati</taxon>
        <taxon>Pseudomonadota</taxon>
        <taxon>Gammaproteobacteria</taxon>
        <taxon>Oceanospirillales</taxon>
        <taxon>Halomonadaceae</taxon>
        <taxon>Halomonas</taxon>
    </lineage>
</organism>
<feature type="chain" id="PRO_5046574313" evidence="2">
    <location>
        <begin position="26"/>
        <end position="393"/>
    </location>
</feature>
<proteinExistence type="predicted"/>
<feature type="signal peptide" evidence="2">
    <location>
        <begin position="1"/>
        <end position="25"/>
    </location>
</feature>
<keyword evidence="1" id="KW-0175">Coiled coil</keyword>
<reference evidence="4" key="1">
    <citation type="journal article" date="2019" name="Int. J. Syst. Evol. Microbiol.">
        <title>The Global Catalogue of Microorganisms (GCM) 10K type strain sequencing project: providing services to taxonomists for standard genome sequencing and annotation.</title>
        <authorList>
            <consortium name="The Broad Institute Genomics Platform"/>
            <consortium name="The Broad Institute Genome Sequencing Center for Infectious Disease"/>
            <person name="Wu L."/>
            <person name="Ma J."/>
        </authorList>
    </citation>
    <scope>NUCLEOTIDE SEQUENCE [LARGE SCALE GENOMIC DNA]</scope>
    <source>
        <strain evidence="4">JCM 16914</strain>
    </source>
</reference>
<keyword evidence="4" id="KW-1185">Reference proteome</keyword>
<name>A0ABP7LMT9_9GAMM</name>
<feature type="coiled-coil region" evidence="1">
    <location>
        <begin position="91"/>
        <end position="118"/>
    </location>
</feature>
<comment type="caution">
    <text evidence="3">The sequence shown here is derived from an EMBL/GenBank/DDBJ whole genome shotgun (WGS) entry which is preliminary data.</text>
</comment>
<dbReference type="RefSeq" id="WP_344703236.1">
    <property type="nucleotide sequence ID" value="NZ_BAAAZT010000053.1"/>
</dbReference>
<evidence type="ECO:0000256" key="2">
    <source>
        <dbReference type="SAM" id="SignalP"/>
    </source>
</evidence>
<dbReference type="EMBL" id="BAAAZT010000053">
    <property type="protein sequence ID" value="GAA3902790.1"/>
    <property type="molecule type" value="Genomic_DNA"/>
</dbReference>
<evidence type="ECO:0000313" key="3">
    <source>
        <dbReference type="EMBL" id="GAA3902790.1"/>
    </source>
</evidence>
<protein>
    <submittedName>
        <fullName evidence="3">Uncharacterized protein</fullName>
    </submittedName>
</protein>
<accession>A0ABP7LMT9</accession>
<evidence type="ECO:0000313" key="4">
    <source>
        <dbReference type="Proteomes" id="UP001500133"/>
    </source>
</evidence>
<sequence>MKKLNHTVRAVWLAGMLALPLPALAASNVEPVDTDIDQSKAFDLLGKAAGYFDELQTLPDSHWIKRDKASAESDITKLVEDAIGVLDVPGLAEMREHYREVEDSIRKENTTLAELRQKRMLASDTDAGMLTKYTPTDTLKGFTATTRGDYDLLIEAREENLEAYRRELLDMRRAMSRALGDLGMPMPPDQLELWLSSAIGEDVISMGVVFDSVREVTLRLEELTQANGENLEFAKRYYGMLVILHKLVVHMQESFIAKIDDEVLPKLAAFEKEADTLIAESQRLMRQGNKTTLQQNIDANRLTKRAIALYKRIVNSQRQKVSKALAVSRREEDVAANTYRTVALSASVATLIRDGINTFETLSNLQVPDAAEFKNADIREEFRKLTERMESSD</sequence>
<gene>
    <name evidence="3" type="ORF">GCM10022228_11440</name>
</gene>
<dbReference type="Proteomes" id="UP001500133">
    <property type="component" value="Unassembled WGS sequence"/>
</dbReference>